<comment type="similarity">
    <text evidence="2">Belongs to the glycosyltransferase 2 family.</text>
</comment>
<dbReference type="AlphaFoldDB" id="A0A2T0TGL3"/>
<dbReference type="PANTHER" id="PTHR43179:SF12">
    <property type="entry name" value="GALACTOFURANOSYLTRANSFERASE GLFT2"/>
    <property type="match status" value="1"/>
</dbReference>
<dbReference type="Proteomes" id="UP000239494">
    <property type="component" value="Unassembled WGS sequence"/>
</dbReference>
<evidence type="ECO:0000313" key="7">
    <source>
        <dbReference type="Proteomes" id="UP000239494"/>
    </source>
</evidence>
<dbReference type="InterPro" id="IPR001173">
    <property type="entry name" value="Glyco_trans_2-like"/>
</dbReference>
<evidence type="ECO:0000313" key="6">
    <source>
        <dbReference type="EMBL" id="PRY44827.1"/>
    </source>
</evidence>
<protein>
    <submittedName>
        <fullName evidence="6">Glycosyl transferase family 2</fullName>
    </submittedName>
</protein>
<sequence length="273" mass="28887">MPTISIITAAYAPKSDFLPATADGVRAQVLPAGWDVEWVVQEDGADPSLEAFFHDVPNARYGANGVQLGISATRNLALTRARGRLVQVLDHDDVLLPGALATLLAAFERHEIHWAVGAADDLLPDGTRKAWDSALPFGLVKAGEANAWAEAHGGNWPVHCAGLLVRTDSLRAVGGWASSPVDDDLVAFAALSELGDGWNEQAVTWLYRQHAGQTTRSDALVGLRDAGRLMALQRVKALRGAGMVFAPAAPLGFDGRSHDVNLLGNIKPPASLG</sequence>
<dbReference type="OrthoDB" id="4529776at2"/>
<proteinExistence type="inferred from homology"/>
<accession>A0A2T0TGL3</accession>
<keyword evidence="7" id="KW-1185">Reference proteome</keyword>
<dbReference type="RefSeq" id="WP_106186410.1">
    <property type="nucleotide sequence ID" value="NZ_PVTF01000002.1"/>
</dbReference>
<keyword evidence="3" id="KW-0328">Glycosyltransferase</keyword>
<dbReference type="PANTHER" id="PTHR43179">
    <property type="entry name" value="RHAMNOSYLTRANSFERASE WBBL"/>
    <property type="match status" value="1"/>
</dbReference>
<gene>
    <name evidence="6" type="ORF">CLV43_102392</name>
</gene>
<keyword evidence="4 6" id="KW-0808">Transferase</keyword>
<dbReference type="InterPro" id="IPR029044">
    <property type="entry name" value="Nucleotide-diphossugar_trans"/>
</dbReference>
<dbReference type="GO" id="GO:0016757">
    <property type="term" value="F:glycosyltransferase activity"/>
    <property type="evidence" value="ECO:0007669"/>
    <property type="project" value="UniProtKB-KW"/>
</dbReference>
<evidence type="ECO:0000256" key="4">
    <source>
        <dbReference type="ARBA" id="ARBA00022679"/>
    </source>
</evidence>
<evidence type="ECO:0000256" key="3">
    <source>
        <dbReference type="ARBA" id="ARBA00022676"/>
    </source>
</evidence>
<evidence type="ECO:0000259" key="5">
    <source>
        <dbReference type="Pfam" id="PF00535"/>
    </source>
</evidence>
<organism evidence="6 7">
    <name type="scientific">Umezawaea tangerina</name>
    <dbReference type="NCBI Taxonomy" id="84725"/>
    <lineage>
        <taxon>Bacteria</taxon>
        <taxon>Bacillati</taxon>
        <taxon>Actinomycetota</taxon>
        <taxon>Actinomycetes</taxon>
        <taxon>Pseudonocardiales</taxon>
        <taxon>Pseudonocardiaceae</taxon>
        <taxon>Umezawaea</taxon>
    </lineage>
</organism>
<comment type="pathway">
    <text evidence="1">Cell wall biogenesis; cell wall polysaccharide biosynthesis.</text>
</comment>
<reference evidence="6 7" key="1">
    <citation type="submission" date="2018-03" db="EMBL/GenBank/DDBJ databases">
        <title>Genomic Encyclopedia of Archaeal and Bacterial Type Strains, Phase II (KMG-II): from individual species to whole genera.</title>
        <authorList>
            <person name="Goeker M."/>
        </authorList>
    </citation>
    <scope>NUCLEOTIDE SEQUENCE [LARGE SCALE GENOMIC DNA]</scope>
    <source>
        <strain evidence="6 7">DSM 44720</strain>
    </source>
</reference>
<name>A0A2T0TGL3_9PSEU</name>
<dbReference type="SUPFAM" id="SSF53448">
    <property type="entry name" value="Nucleotide-diphospho-sugar transferases"/>
    <property type="match status" value="1"/>
</dbReference>
<dbReference type="Pfam" id="PF00535">
    <property type="entry name" value="Glycos_transf_2"/>
    <property type="match status" value="1"/>
</dbReference>
<evidence type="ECO:0000256" key="1">
    <source>
        <dbReference type="ARBA" id="ARBA00004776"/>
    </source>
</evidence>
<evidence type="ECO:0000256" key="2">
    <source>
        <dbReference type="ARBA" id="ARBA00006739"/>
    </source>
</evidence>
<dbReference type="Gene3D" id="3.90.550.10">
    <property type="entry name" value="Spore Coat Polysaccharide Biosynthesis Protein SpsA, Chain A"/>
    <property type="match status" value="1"/>
</dbReference>
<feature type="domain" description="Glycosyltransferase 2-like" evidence="5">
    <location>
        <begin position="5"/>
        <end position="133"/>
    </location>
</feature>
<comment type="caution">
    <text evidence="6">The sequence shown here is derived from an EMBL/GenBank/DDBJ whole genome shotgun (WGS) entry which is preliminary data.</text>
</comment>
<dbReference type="EMBL" id="PVTF01000002">
    <property type="protein sequence ID" value="PRY44827.1"/>
    <property type="molecule type" value="Genomic_DNA"/>
</dbReference>